<name>A0A085ZAD8_9FLAO</name>
<sequence>MSWSEARIGFDGLEIGKSILKGNVVTGEGRQSTQAQKQGYNQGIKIYNQRNSLDSNNKEVRRLDNIYNNSKF</sequence>
<gene>
    <name evidence="1" type="ORF">IX39_12595</name>
</gene>
<organism evidence="1 2">
    <name type="scientific">Chryseobacterium formosense</name>
    <dbReference type="NCBI Taxonomy" id="236814"/>
    <lineage>
        <taxon>Bacteria</taxon>
        <taxon>Pseudomonadati</taxon>
        <taxon>Bacteroidota</taxon>
        <taxon>Flavobacteriia</taxon>
        <taxon>Flavobacteriales</taxon>
        <taxon>Weeksellaceae</taxon>
        <taxon>Chryseobacterium group</taxon>
        <taxon>Chryseobacterium</taxon>
    </lineage>
</organism>
<proteinExistence type="predicted"/>
<accession>A0A085ZAD8</accession>
<evidence type="ECO:0000313" key="2">
    <source>
        <dbReference type="Proteomes" id="UP000028713"/>
    </source>
</evidence>
<dbReference type="EMBL" id="JPRP01000001">
    <property type="protein sequence ID" value="KFF01402.1"/>
    <property type="molecule type" value="Genomic_DNA"/>
</dbReference>
<keyword evidence="2" id="KW-1185">Reference proteome</keyword>
<protein>
    <submittedName>
        <fullName evidence="1">Uncharacterized protein</fullName>
    </submittedName>
</protein>
<dbReference type="RefSeq" id="WP_034676759.1">
    <property type="nucleotide sequence ID" value="NZ_FPAP01000001.1"/>
</dbReference>
<dbReference type="AlphaFoldDB" id="A0A085ZAD8"/>
<reference evidence="1 2" key="1">
    <citation type="submission" date="2014-07" db="EMBL/GenBank/DDBJ databases">
        <title>Genome of Chryseobacterium formosense LMG 24722.</title>
        <authorList>
            <person name="Pipes S.E."/>
            <person name="Stropko S.J."/>
            <person name="Newman J.D."/>
        </authorList>
    </citation>
    <scope>NUCLEOTIDE SEQUENCE [LARGE SCALE GENOMIC DNA]</scope>
    <source>
        <strain evidence="1 2">LMG 24722</strain>
    </source>
</reference>
<evidence type="ECO:0000313" key="1">
    <source>
        <dbReference type="EMBL" id="KFF01402.1"/>
    </source>
</evidence>
<comment type="caution">
    <text evidence="1">The sequence shown here is derived from an EMBL/GenBank/DDBJ whole genome shotgun (WGS) entry which is preliminary data.</text>
</comment>
<dbReference type="Proteomes" id="UP000028713">
    <property type="component" value="Unassembled WGS sequence"/>
</dbReference>